<dbReference type="PRINTS" id="PR00790">
    <property type="entry name" value="PAMONOXGNASE"/>
</dbReference>
<dbReference type="Pfam" id="PF01082">
    <property type="entry name" value="Cu2_monooxygen"/>
    <property type="match status" value="1"/>
</dbReference>
<feature type="disulfide bond" evidence="23">
    <location>
        <begin position="94"/>
        <end position="111"/>
    </location>
</feature>
<evidence type="ECO:0000256" key="24">
    <source>
        <dbReference type="PIRSR" id="PIRSR600720-4"/>
    </source>
</evidence>
<dbReference type="InterPro" id="IPR014783">
    <property type="entry name" value="Cu2_ascorb_mOase_CS-2"/>
</dbReference>
<evidence type="ECO:0000256" key="9">
    <source>
        <dbReference type="ARBA" id="ARBA00022833"/>
    </source>
</evidence>
<dbReference type="InterPro" id="IPR036939">
    <property type="entry name" value="Cu2_ascorb_mOase_N_sf"/>
</dbReference>
<dbReference type="Proteomes" id="UP000472269">
    <property type="component" value="Unplaced"/>
</dbReference>
<sequence>LKFVYRFCKTYWFTLYRDTTRSLPSECIGSDRPVISLGLSDFVLDILMPGVTPKQSDTYLCMSVPLPVDDEAYVVDFKPHASMDTVHHMLLFGCNEPSSTKNYWDCDEGTCKDKSNILYAWARNAPPTQLPKGVGFRVGGQTGGRFFVLQVHYGDISAFRDKHKDCSGVTLHLTRQKQPLIAGMYLMMSVNTVIPPGEKVVDADIACHYKRFPMHLFAYRVHTHRLGKVVSGYRVRNDQWTLIGRQSPQLPQAFYPVEHPVDVSYDDILAARCVFSGEGRTTETHIGGTANDEMCNFYIMYYMEAKHAVSYMTCTQNANPEIFRNIPQEANIPIPVKSDMLKMAHGHHEGEKNDTGKSSLLQHDKKEKDKLLDQGDFYSLLSKLLGEREDVLHVHKHNPTEKSESYLVAEIANVVQKKDLAREITNRDERDNTILVRDRIHRFHRLESTLRPPENRHFSLQRPKHGEGSCEKEHTGDFHVEEAVEWPGLDLKLGQVSGLALDAENNLVIFHRGDHVWDENSFDSKFVYQQRGLGPIEQNTILVLNPSNAKLLHSMGKSLFYLPHGLSVDKNNYWVTDVALHQVFKLGAYAKEPLLTLGVALQPGSDKNHFCQPTDVAVDPITGSIYVSDGYCNSRIIQFSSKGLYVMQWGEETSLGRARPGQFHIPHSLALIPDFSQLCVADRENGRIQCFMLETGEFIREIKHKSFGRELFAVSYVPGGLLFAVNGMPYPGEAEPIQGFVMNFSTGEIIDTFIPLRKSFEMPHDVVASEDKTVFIGDVQVRTVWKFASIESMFFLFLMPQLHTLYLQISTTYTTGQEPGKGGGGLNLGNFFASHKGYSRKGFDRLSTEGSDQEKDDDGTDSEGECSAPPPAPSS</sequence>
<keyword evidence="22" id="KW-0106">Calcium</keyword>
<keyword evidence="13" id="KW-0503">Monooxygenase</keyword>
<dbReference type="PANTHER" id="PTHR10680">
    <property type="entry name" value="PEPTIDYL-GLYCINE ALPHA-AMIDATING MONOOXYGENASE"/>
    <property type="match status" value="1"/>
</dbReference>
<feature type="domain" description="Copper type II ascorbate-dependent monooxygenase N-terminal" evidence="27">
    <location>
        <begin position="45"/>
        <end position="156"/>
    </location>
</feature>
<evidence type="ECO:0000256" key="13">
    <source>
        <dbReference type="ARBA" id="ARBA00023033"/>
    </source>
</evidence>
<feature type="disulfide bond" evidence="23">
    <location>
        <begin position="611"/>
        <end position="632"/>
    </location>
</feature>
<evidence type="ECO:0000256" key="17">
    <source>
        <dbReference type="ARBA" id="ARBA00023239"/>
    </source>
</evidence>
<dbReference type="GO" id="GO:0030658">
    <property type="term" value="C:transport vesicle membrane"/>
    <property type="evidence" value="ECO:0007669"/>
    <property type="project" value="UniProtKB-SubCell"/>
</dbReference>
<keyword evidence="6 22" id="KW-0479">Metal-binding</keyword>
<comment type="subcellular location">
    <subcellularLocation>
        <location evidence="2">Cytoplasmic vesicle</location>
        <location evidence="2">Secretory vesicle membrane</location>
        <topology evidence="2">Single-pass membrane protein</topology>
    </subcellularLocation>
</comment>
<proteinExistence type="inferred from homology"/>
<feature type="binding site" evidence="22">
    <location>
        <position position="667"/>
    </location>
    <ligand>
        <name>Zn(2+)</name>
        <dbReference type="ChEBI" id="CHEBI:29105"/>
        <note>catalytic</note>
    </ligand>
</feature>
<keyword evidence="17" id="KW-0456">Lyase</keyword>
<dbReference type="Pfam" id="PF03712">
    <property type="entry name" value="Cu2_monoox_C"/>
    <property type="match status" value="1"/>
</dbReference>
<feature type="binding site" evidence="22">
    <location>
        <position position="294"/>
    </location>
    <ligand>
        <name>Cu(2+)</name>
        <dbReference type="ChEBI" id="CHEBI:29036"/>
        <label>1</label>
        <note>catalytic</note>
    </ligand>
</feature>
<keyword evidence="9 22" id="KW-0862">Zinc</keyword>
<evidence type="ECO:0000256" key="7">
    <source>
        <dbReference type="ARBA" id="ARBA00022729"/>
    </source>
</evidence>
<feature type="binding site" evidence="22">
    <location>
        <position position="87"/>
    </location>
    <ligand>
        <name>Cu(2+)</name>
        <dbReference type="ChEBI" id="CHEBI:29036"/>
        <label>1</label>
        <note>catalytic</note>
    </ligand>
</feature>
<dbReference type="GO" id="GO:0001519">
    <property type="term" value="P:peptide amidation"/>
    <property type="evidence" value="ECO:0007669"/>
    <property type="project" value="UniProtKB-ARBA"/>
</dbReference>
<dbReference type="InterPro" id="IPR000720">
    <property type="entry name" value="PHM/PAL"/>
</dbReference>
<evidence type="ECO:0000256" key="4">
    <source>
        <dbReference type="ARBA" id="ARBA00010263"/>
    </source>
</evidence>
<feature type="repeat" description="NHL" evidence="25">
    <location>
        <begin position="597"/>
        <end position="642"/>
    </location>
</feature>
<keyword evidence="10" id="KW-1133">Transmembrane helix</keyword>
<dbReference type="PROSITE" id="PS00085">
    <property type="entry name" value="CU2_MONOOXYGENASE_2"/>
    <property type="match status" value="1"/>
</dbReference>
<accession>A0A663MW27</accession>
<feature type="domain" description="Copper type II ascorbate-dependent monooxygenase C-terminal" evidence="28">
    <location>
        <begin position="181"/>
        <end position="326"/>
    </location>
</feature>
<dbReference type="GO" id="GO:0005507">
    <property type="term" value="F:copper ion binding"/>
    <property type="evidence" value="ECO:0007669"/>
    <property type="project" value="InterPro"/>
</dbReference>
<dbReference type="InterPro" id="IPR014784">
    <property type="entry name" value="Cu2_ascorb_mOase-like_C"/>
</dbReference>
<dbReference type="FunFam" id="2.60.120.310:FF:000001">
    <property type="entry name" value="peptidyl-glycine alpha-amidating monooxygenase isoform X1"/>
    <property type="match status" value="1"/>
</dbReference>
<feature type="binding site" evidence="22">
    <location>
        <position position="224"/>
    </location>
    <ligand>
        <name>Cu(2+)</name>
        <dbReference type="ChEBI" id="CHEBI:29036"/>
        <label>1</label>
        <note>catalytic</note>
    </ligand>
</feature>
<evidence type="ECO:0000256" key="21">
    <source>
        <dbReference type="PIRSR" id="PIRSR600720-1"/>
    </source>
</evidence>
<comment type="catalytic activity">
    <reaction evidence="1">
        <text>a [peptide]-C-terminal (2S)-2-hydroxyglycine = a [peptide]-C-terminal amide + glyoxylate</text>
        <dbReference type="Rhea" id="RHEA:20924"/>
        <dbReference type="Rhea" id="RHEA-COMP:13485"/>
        <dbReference type="Rhea" id="RHEA-COMP:15321"/>
        <dbReference type="ChEBI" id="CHEBI:36655"/>
        <dbReference type="ChEBI" id="CHEBI:137001"/>
        <dbReference type="ChEBI" id="CHEBI:142768"/>
        <dbReference type="EC" id="4.3.2.5"/>
    </reaction>
</comment>
<dbReference type="Gene3D" id="2.60.120.310">
    <property type="entry name" value="Copper type II, ascorbate-dependent monooxygenase, N-terminal domain"/>
    <property type="match status" value="1"/>
</dbReference>
<dbReference type="CDD" id="cd14958">
    <property type="entry name" value="NHL_PAL_like"/>
    <property type="match status" value="1"/>
</dbReference>
<feature type="binding site" evidence="21">
    <location>
        <position position="683"/>
    </location>
    <ligand>
        <name>a protein</name>
        <dbReference type="ChEBI" id="CHEBI:16541"/>
    </ligand>
    <ligandPart>
        <name>C-terminal Xaa-(2S)-2-hydroxyglycine residue</name>
        <dbReference type="ChEBI" id="CHEBI:142768"/>
    </ligandPart>
</feature>
<feature type="binding site" evidence="22">
    <location>
        <position position="88"/>
    </location>
    <ligand>
        <name>Cu(2+)</name>
        <dbReference type="ChEBI" id="CHEBI:29036"/>
        <label>1</label>
        <note>catalytic</note>
    </ligand>
</feature>
<evidence type="ECO:0000256" key="18">
    <source>
        <dbReference type="ARBA" id="ARBA00023268"/>
    </source>
</evidence>
<feature type="disulfide bond" evidence="23">
    <location>
        <begin position="273"/>
        <end position="295"/>
    </location>
</feature>
<evidence type="ECO:0000259" key="27">
    <source>
        <dbReference type="Pfam" id="PF01082"/>
    </source>
</evidence>
<evidence type="ECO:0000256" key="12">
    <source>
        <dbReference type="ARBA" id="ARBA00023008"/>
    </source>
</evidence>
<organism evidence="29 30">
    <name type="scientific">Athene cunicularia</name>
    <name type="common">Burrowing owl</name>
    <name type="synonym">Speotyto cunicularia</name>
    <dbReference type="NCBI Taxonomy" id="194338"/>
    <lineage>
        <taxon>Eukaryota</taxon>
        <taxon>Metazoa</taxon>
        <taxon>Chordata</taxon>
        <taxon>Craniata</taxon>
        <taxon>Vertebrata</taxon>
        <taxon>Euteleostomi</taxon>
        <taxon>Archelosauria</taxon>
        <taxon>Archosauria</taxon>
        <taxon>Dinosauria</taxon>
        <taxon>Saurischia</taxon>
        <taxon>Theropoda</taxon>
        <taxon>Coelurosauria</taxon>
        <taxon>Aves</taxon>
        <taxon>Neognathae</taxon>
        <taxon>Neoaves</taxon>
        <taxon>Telluraves</taxon>
        <taxon>Strigiformes</taxon>
        <taxon>Strigidae</taxon>
        <taxon>Athene</taxon>
    </lineage>
</organism>
<dbReference type="InterPro" id="IPR000323">
    <property type="entry name" value="Cu2_ascorb_mOase_N"/>
</dbReference>
<dbReference type="SUPFAM" id="SSF49742">
    <property type="entry name" value="PHM/PNGase F"/>
    <property type="match status" value="2"/>
</dbReference>
<comment type="similarity">
    <text evidence="4">In the N-terminal section; belongs to the copper type II ascorbate-dependent monooxygenase family.</text>
</comment>
<evidence type="ECO:0000256" key="25">
    <source>
        <dbReference type="PROSITE-ProRule" id="PRU00504"/>
    </source>
</evidence>
<comment type="cofactor">
    <cofactor evidence="22">
        <name>Cu(2+)</name>
        <dbReference type="ChEBI" id="CHEBI:29036"/>
    </cofactor>
    <text evidence="22">Binds 2 Cu(2+) ions per subunit.</text>
</comment>
<dbReference type="Gene3D" id="2.120.10.30">
    <property type="entry name" value="TolB, C-terminal domain"/>
    <property type="match status" value="1"/>
</dbReference>
<dbReference type="Pfam" id="PF01436">
    <property type="entry name" value="NHL"/>
    <property type="match status" value="1"/>
</dbReference>
<feature type="binding site" evidence="22">
    <location>
        <position position="566"/>
    </location>
    <ligand>
        <name>Ca(2+)</name>
        <dbReference type="ChEBI" id="CHEBI:29108"/>
        <note>structural</note>
    </ligand>
</feature>
<evidence type="ECO:0000256" key="15">
    <source>
        <dbReference type="ARBA" id="ARBA00023157"/>
    </source>
</evidence>
<evidence type="ECO:0000256" key="8">
    <source>
        <dbReference type="ARBA" id="ARBA00022737"/>
    </source>
</evidence>
<dbReference type="FunFam" id="2.60.120.230:FF:000002">
    <property type="entry name" value="Peptidyl-glycine alpha-amidating monooxygenase B"/>
    <property type="match status" value="1"/>
</dbReference>
<name>A0A663MW27_ATHCN</name>
<evidence type="ECO:0000256" key="11">
    <source>
        <dbReference type="ARBA" id="ARBA00023002"/>
    </source>
</evidence>
<evidence type="ECO:0000256" key="3">
    <source>
        <dbReference type="ARBA" id="ARBA00006026"/>
    </source>
</evidence>
<evidence type="ECO:0000256" key="2">
    <source>
        <dbReference type="ARBA" id="ARBA00004160"/>
    </source>
</evidence>
<feature type="binding site" evidence="22">
    <location>
        <position position="564"/>
    </location>
    <ligand>
        <name>Zn(2+)</name>
        <dbReference type="ChEBI" id="CHEBI:29105"/>
        <note>catalytic</note>
    </ligand>
</feature>
<comment type="similarity">
    <text evidence="3">In the C-terminal section; belongs to the peptidyl-alpha-hydroxyglycine alpha-amidating lyase family.</text>
</comment>
<feature type="binding site" evidence="22">
    <location>
        <position position="222"/>
    </location>
    <ligand>
        <name>Cu(2+)</name>
        <dbReference type="ChEBI" id="CHEBI:29036"/>
        <label>1</label>
        <note>catalytic</note>
    </ligand>
</feature>
<keyword evidence="8" id="KW-0677">Repeat</keyword>
<feature type="disulfide bond" evidence="23">
    <location>
        <begin position="207"/>
        <end position="314"/>
    </location>
</feature>
<feature type="disulfide bond" evidence="23">
    <location>
        <begin position="27"/>
        <end position="166"/>
    </location>
</feature>
<dbReference type="InterPro" id="IPR020611">
    <property type="entry name" value="Cu2_ascorb_mOase_CS-1"/>
</dbReference>
<dbReference type="InterPro" id="IPR024548">
    <property type="entry name" value="Cu2_monoox_C"/>
</dbReference>
<keyword evidence="18" id="KW-0511">Multifunctional enzyme</keyword>
<evidence type="ECO:0000256" key="19">
    <source>
        <dbReference type="ARBA" id="ARBA00023329"/>
    </source>
</evidence>
<keyword evidence="14" id="KW-0472">Membrane</keyword>
<feature type="compositionally biased region" description="Acidic residues" evidence="26">
    <location>
        <begin position="854"/>
        <end position="864"/>
    </location>
</feature>
<feature type="glycosylation site" description="N-linked (GlcNAc...) asparagine" evidence="24">
    <location>
        <position position="743"/>
    </location>
</feature>
<dbReference type="Gene3D" id="2.60.120.230">
    <property type="match status" value="1"/>
</dbReference>
<evidence type="ECO:0000256" key="10">
    <source>
        <dbReference type="ARBA" id="ARBA00022989"/>
    </source>
</evidence>
<dbReference type="InterPro" id="IPR011042">
    <property type="entry name" value="6-blade_b-propeller_TolB-like"/>
</dbReference>
<keyword evidence="15 23" id="KW-1015">Disulfide bond</keyword>
<protein>
    <submittedName>
        <fullName evidence="29">Peptidylglycine alpha-amidating monooxygenase</fullName>
    </submittedName>
</protein>
<reference evidence="29" key="2">
    <citation type="submission" date="2025-09" db="UniProtKB">
        <authorList>
            <consortium name="Ensembl"/>
        </authorList>
    </citation>
    <scope>IDENTIFICATION</scope>
</reference>
<evidence type="ECO:0000256" key="26">
    <source>
        <dbReference type="SAM" id="MobiDB-lite"/>
    </source>
</evidence>
<evidence type="ECO:0000259" key="28">
    <source>
        <dbReference type="Pfam" id="PF03712"/>
    </source>
</evidence>
<keyword evidence="16 24" id="KW-0325">Glycoprotein</keyword>
<feature type="region of interest" description="Disordered" evidence="26">
    <location>
        <begin position="843"/>
        <end position="875"/>
    </location>
</feature>
<dbReference type="GO" id="GO:0005576">
    <property type="term" value="C:extracellular region"/>
    <property type="evidence" value="ECO:0007669"/>
    <property type="project" value="TreeGrafter"/>
</dbReference>
<keyword evidence="30" id="KW-1185">Reference proteome</keyword>
<dbReference type="PROSITE" id="PS51125">
    <property type="entry name" value="NHL"/>
    <property type="match status" value="1"/>
</dbReference>
<dbReference type="InterPro" id="IPR008977">
    <property type="entry name" value="PHM/PNGase_F_dom_sf"/>
</dbReference>
<evidence type="ECO:0000256" key="20">
    <source>
        <dbReference type="ARBA" id="ARBA00048431"/>
    </source>
</evidence>
<feature type="binding site" evidence="22">
    <location>
        <position position="765"/>
    </location>
    <ligand>
        <name>Ca(2+)</name>
        <dbReference type="ChEBI" id="CHEBI:29108"/>
        <note>structural</note>
    </ligand>
</feature>
<evidence type="ECO:0000256" key="5">
    <source>
        <dbReference type="ARBA" id="ARBA00022692"/>
    </source>
</evidence>
<dbReference type="PROSITE" id="PS00084">
    <property type="entry name" value="CU2_MONOOXYGENASE_1"/>
    <property type="match status" value="1"/>
</dbReference>
<dbReference type="InterPro" id="IPR001258">
    <property type="entry name" value="NHL_repeat"/>
</dbReference>
<dbReference type="SUPFAM" id="SSF63829">
    <property type="entry name" value="Calcium-dependent phosphotriesterase"/>
    <property type="match status" value="1"/>
</dbReference>
<feature type="disulfide bond" evidence="23">
    <location>
        <begin position="679"/>
        <end position="690"/>
    </location>
</feature>
<feature type="binding site" evidence="22">
    <location>
        <position position="499"/>
    </location>
    <ligand>
        <name>Ca(2+)</name>
        <dbReference type="ChEBI" id="CHEBI:29108"/>
        <note>structural</note>
    </ligand>
</feature>
<dbReference type="GO" id="GO:0004598">
    <property type="term" value="F:peptidylamidoglycolate lyase activity"/>
    <property type="evidence" value="ECO:0007669"/>
    <property type="project" value="UniProtKB-EC"/>
</dbReference>
<evidence type="ECO:0000256" key="22">
    <source>
        <dbReference type="PIRSR" id="PIRSR600720-2"/>
    </source>
</evidence>
<keyword evidence="19" id="KW-0968">Cytoplasmic vesicle</keyword>
<evidence type="ECO:0000256" key="16">
    <source>
        <dbReference type="ARBA" id="ARBA00023180"/>
    </source>
</evidence>
<feature type="disulfide bond" evidence="23">
    <location>
        <begin position="61"/>
        <end position="106"/>
    </location>
</feature>
<keyword evidence="7" id="KW-0732">Signal</keyword>
<dbReference type="AlphaFoldDB" id="A0A663MW27"/>
<evidence type="ECO:0000256" key="23">
    <source>
        <dbReference type="PIRSR" id="PIRSR600720-3"/>
    </source>
</evidence>
<gene>
    <name evidence="29" type="primary">PAM</name>
</gene>
<dbReference type="GO" id="GO:0004504">
    <property type="term" value="F:peptidylglycine monooxygenase activity"/>
    <property type="evidence" value="ECO:0007669"/>
    <property type="project" value="UniProtKB-EC"/>
</dbReference>
<evidence type="ECO:0000256" key="6">
    <source>
        <dbReference type="ARBA" id="ARBA00022723"/>
    </source>
</evidence>
<evidence type="ECO:0000256" key="14">
    <source>
        <dbReference type="ARBA" id="ARBA00023136"/>
    </source>
</evidence>
<comment type="catalytic activity">
    <reaction evidence="20">
        <text>a [peptide]-C-terminal glycine + 2 L-ascorbate + O2 = a [peptide]-C-terminal (2S)-2-hydroxyglycine + 2 monodehydro-L-ascorbate radical + H2O</text>
        <dbReference type="Rhea" id="RHEA:21452"/>
        <dbReference type="Rhea" id="RHEA-COMP:13486"/>
        <dbReference type="Rhea" id="RHEA-COMP:15321"/>
        <dbReference type="ChEBI" id="CHEBI:15377"/>
        <dbReference type="ChEBI" id="CHEBI:15379"/>
        <dbReference type="ChEBI" id="CHEBI:38290"/>
        <dbReference type="ChEBI" id="CHEBI:59513"/>
        <dbReference type="ChEBI" id="CHEBI:137000"/>
        <dbReference type="ChEBI" id="CHEBI:142768"/>
        <dbReference type="EC" id="1.14.17.3"/>
    </reaction>
</comment>
<comment type="cofactor">
    <cofactor evidence="22">
        <name>Zn(2+)</name>
        <dbReference type="ChEBI" id="CHEBI:29105"/>
    </cofactor>
    <text evidence="22">Binds one Zn(2+) ion per subunit.</text>
</comment>
<feature type="binding site" evidence="22">
    <location>
        <position position="764"/>
    </location>
    <ligand>
        <name>Zn(2+)</name>
        <dbReference type="ChEBI" id="CHEBI:29105"/>
        <note>catalytic</note>
    </ligand>
</feature>
<feature type="binding site" evidence="21">
    <location>
        <position position="631"/>
    </location>
    <ligand>
        <name>a protein</name>
        <dbReference type="ChEBI" id="CHEBI:16541"/>
    </ligand>
    <ligandPart>
        <name>C-terminal Xaa-(2S)-2-hydroxyglycine residue</name>
        <dbReference type="ChEBI" id="CHEBI:142768"/>
    </ligandPart>
</feature>
<keyword evidence="5" id="KW-0812">Transmembrane</keyword>
<reference evidence="29" key="1">
    <citation type="submission" date="2025-08" db="UniProtKB">
        <authorList>
            <consortium name="Ensembl"/>
        </authorList>
    </citation>
    <scope>IDENTIFICATION</scope>
</reference>
<evidence type="ECO:0000313" key="29">
    <source>
        <dbReference type="Ensembl" id="ENSACUP00000015643.1"/>
    </source>
</evidence>
<dbReference type="PANTHER" id="PTHR10680:SF14">
    <property type="entry name" value="PEPTIDYL-GLYCINE ALPHA-AMIDATING MONOOXYGENASE"/>
    <property type="match status" value="1"/>
</dbReference>
<keyword evidence="11" id="KW-0560">Oxidoreductase</keyword>
<evidence type="ECO:0000256" key="1">
    <source>
        <dbReference type="ARBA" id="ARBA00000686"/>
    </source>
</evidence>
<evidence type="ECO:0000313" key="30">
    <source>
        <dbReference type="Proteomes" id="UP000472269"/>
    </source>
</evidence>
<feature type="binding site" evidence="21">
    <location>
        <position position="512"/>
    </location>
    <ligand>
        <name>a protein</name>
        <dbReference type="ChEBI" id="CHEBI:16541"/>
    </ligand>
    <ligandPart>
        <name>C-terminal Xaa-(2S)-2-hydroxyglycine residue</name>
        <dbReference type="ChEBI" id="CHEBI:142768"/>
    </ligandPart>
</feature>
<feature type="binding site" evidence="22">
    <location>
        <position position="152"/>
    </location>
    <ligand>
        <name>Cu(2+)</name>
        <dbReference type="ChEBI" id="CHEBI:29036"/>
        <label>1</label>
        <note>catalytic</note>
    </ligand>
</feature>
<dbReference type="Ensembl" id="ENSACUT00000016695.1">
    <property type="protein sequence ID" value="ENSACUP00000015643.1"/>
    <property type="gene ID" value="ENSACUG00000009912.1"/>
</dbReference>
<keyword evidence="12 22" id="KW-0186">Copper</keyword>
<dbReference type="FunFam" id="2.120.10.30:FF:000016">
    <property type="entry name" value="peptidyl-glycine alpha-amidating monooxygenase isoform X1"/>
    <property type="match status" value="1"/>
</dbReference>